<dbReference type="GO" id="GO:0003677">
    <property type="term" value="F:DNA binding"/>
    <property type="evidence" value="ECO:0007669"/>
    <property type="project" value="UniProtKB-KW"/>
</dbReference>
<dbReference type="PROSITE" id="PS50045">
    <property type="entry name" value="SIGMA54_INTERACT_4"/>
    <property type="match status" value="1"/>
</dbReference>
<dbReference type="InterPro" id="IPR036291">
    <property type="entry name" value="NAD(P)-bd_dom_sf"/>
</dbReference>
<sequence>HGLAESELFGHEPGAFTGARSRKAGFFELADGGTLFLDEIGDISPAMQVRLLRVLQDFKVEQFIFSSSLLVYKPTTPGVKITEDSPVEPKWDYPQSKVDTEKILHSKKGDIPIMNLRIAGVYNDEGHSIPVTNQIQRIYENQLTSHLYPGKFEHGNPYIHLDDLIDAIEKAIEKRKDFPEEITINLGEPDTMGFIELQQEISRLLFDKEWKTYKIPKFVAKFGAWVQGIFGDSFIKPWMVDLTDDHMELDISRANTMLDWEPQHRLRTTLPKIIDNLKSDPLKWYKENDLKPPSDLKEKQSEK</sequence>
<reference evidence="5" key="1">
    <citation type="journal article" date="2015" name="Nature">
        <title>Complex archaea that bridge the gap between prokaryotes and eukaryotes.</title>
        <authorList>
            <person name="Spang A."/>
            <person name="Saw J.H."/>
            <person name="Jorgensen S.L."/>
            <person name="Zaremba-Niedzwiedzka K."/>
            <person name="Martijn J."/>
            <person name="Lind A.E."/>
            <person name="van Eijk R."/>
            <person name="Schleper C."/>
            <person name="Guy L."/>
            <person name="Ettema T.J."/>
        </authorList>
    </citation>
    <scope>NUCLEOTIDE SEQUENCE</scope>
</reference>
<dbReference type="GO" id="GO:0005524">
    <property type="term" value="F:ATP binding"/>
    <property type="evidence" value="ECO:0007669"/>
    <property type="project" value="UniProtKB-KW"/>
</dbReference>
<dbReference type="Pfam" id="PF00158">
    <property type="entry name" value="Sigma54_activat"/>
    <property type="match status" value="1"/>
</dbReference>
<dbReference type="PANTHER" id="PTHR32071:SF117">
    <property type="entry name" value="PTS-DEPENDENT DIHYDROXYACETONE KINASE OPERON REGULATORY PROTEIN-RELATED"/>
    <property type="match status" value="1"/>
</dbReference>
<evidence type="ECO:0000259" key="4">
    <source>
        <dbReference type="PROSITE" id="PS50045"/>
    </source>
</evidence>
<protein>
    <recommendedName>
        <fullName evidence="4">Sigma-54 factor interaction domain-containing protein</fullName>
    </recommendedName>
</protein>
<dbReference type="Gene3D" id="3.40.50.720">
    <property type="entry name" value="NAD(P)-binding Rossmann-like Domain"/>
    <property type="match status" value="1"/>
</dbReference>
<dbReference type="InterPro" id="IPR025943">
    <property type="entry name" value="Sigma_54_int_dom_ATP-bd_2"/>
</dbReference>
<gene>
    <name evidence="5" type="ORF">LCGC14_2607210</name>
</gene>
<proteinExistence type="predicted"/>
<dbReference type="Gene3D" id="3.40.50.300">
    <property type="entry name" value="P-loop containing nucleotide triphosphate hydrolases"/>
    <property type="match status" value="1"/>
</dbReference>
<evidence type="ECO:0000256" key="1">
    <source>
        <dbReference type="ARBA" id="ARBA00022741"/>
    </source>
</evidence>
<keyword evidence="1" id="KW-0547">Nucleotide-binding</keyword>
<keyword evidence="3" id="KW-0238">DNA-binding</keyword>
<organism evidence="5">
    <name type="scientific">marine sediment metagenome</name>
    <dbReference type="NCBI Taxonomy" id="412755"/>
    <lineage>
        <taxon>unclassified sequences</taxon>
        <taxon>metagenomes</taxon>
        <taxon>ecological metagenomes</taxon>
    </lineage>
</organism>
<evidence type="ECO:0000256" key="2">
    <source>
        <dbReference type="ARBA" id="ARBA00022840"/>
    </source>
</evidence>
<evidence type="ECO:0000256" key="3">
    <source>
        <dbReference type="ARBA" id="ARBA00023125"/>
    </source>
</evidence>
<dbReference type="SUPFAM" id="SSF52540">
    <property type="entry name" value="P-loop containing nucleoside triphosphate hydrolases"/>
    <property type="match status" value="1"/>
</dbReference>
<dbReference type="SUPFAM" id="SSF51735">
    <property type="entry name" value="NAD(P)-binding Rossmann-fold domains"/>
    <property type="match status" value="1"/>
</dbReference>
<feature type="domain" description="Sigma-54 factor interaction" evidence="4">
    <location>
        <begin position="1"/>
        <end position="63"/>
    </location>
</feature>
<name>A0A0F9CI10_9ZZZZ</name>
<dbReference type="InterPro" id="IPR002078">
    <property type="entry name" value="Sigma_54_int"/>
</dbReference>
<feature type="non-terminal residue" evidence="5">
    <location>
        <position position="1"/>
    </location>
</feature>
<dbReference type="PROSITE" id="PS00676">
    <property type="entry name" value="SIGMA54_INTERACT_2"/>
    <property type="match status" value="1"/>
</dbReference>
<dbReference type="InterPro" id="IPR027417">
    <property type="entry name" value="P-loop_NTPase"/>
</dbReference>
<accession>A0A0F9CI10</accession>
<dbReference type="PANTHER" id="PTHR32071">
    <property type="entry name" value="TRANSCRIPTIONAL REGULATORY PROTEIN"/>
    <property type="match status" value="1"/>
</dbReference>
<dbReference type="AlphaFoldDB" id="A0A0F9CI10"/>
<dbReference type="EMBL" id="LAZR01044169">
    <property type="protein sequence ID" value="KKL05321.1"/>
    <property type="molecule type" value="Genomic_DNA"/>
</dbReference>
<comment type="caution">
    <text evidence="5">The sequence shown here is derived from an EMBL/GenBank/DDBJ whole genome shotgun (WGS) entry which is preliminary data.</text>
</comment>
<keyword evidence="2" id="KW-0067">ATP-binding</keyword>
<evidence type="ECO:0000313" key="5">
    <source>
        <dbReference type="EMBL" id="KKL05321.1"/>
    </source>
</evidence>
<dbReference type="GO" id="GO:0006355">
    <property type="term" value="P:regulation of DNA-templated transcription"/>
    <property type="evidence" value="ECO:0007669"/>
    <property type="project" value="InterPro"/>
</dbReference>